<gene>
    <name evidence="3" type="ORF">WH96_18860</name>
</gene>
<dbReference type="RefSeq" id="WP_047765785.1">
    <property type="nucleotide sequence ID" value="NZ_LAQL01000018.1"/>
</dbReference>
<dbReference type="EMBL" id="LAQL01000018">
    <property type="protein sequence ID" value="KLN59203.1"/>
    <property type="molecule type" value="Genomic_DNA"/>
</dbReference>
<organism evidence="3 4">
    <name type="scientific">Kiloniella spongiae</name>
    <dbReference type="NCBI Taxonomy" id="1489064"/>
    <lineage>
        <taxon>Bacteria</taxon>
        <taxon>Pseudomonadati</taxon>
        <taxon>Pseudomonadota</taxon>
        <taxon>Alphaproteobacteria</taxon>
        <taxon>Rhodospirillales</taxon>
        <taxon>Kiloniellaceae</taxon>
        <taxon>Kiloniella</taxon>
    </lineage>
</organism>
<dbReference type="NCBIfam" id="TIGR02964">
    <property type="entry name" value="xanthine_xdhC"/>
    <property type="match status" value="1"/>
</dbReference>
<feature type="domain" description="XdhC Rossmann" evidence="2">
    <location>
        <begin position="161"/>
        <end position="303"/>
    </location>
</feature>
<dbReference type="Gene3D" id="3.40.50.720">
    <property type="entry name" value="NAD(P)-binding Rossmann-like Domain"/>
    <property type="match status" value="1"/>
</dbReference>
<evidence type="ECO:0000259" key="2">
    <source>
        <dbReference type="Pfam" id="PF13478"/>
    </source>
</evidence>
<name>A0A0H2MA34_9PROT</name>
<dbReference type="AlphaFoldDB" id="A0A0H2MA34"/>
<evidence type="ECO:0008006" key="5">
    <source>
        <dbReference type="Google" id="ProtNLM"/>
    </source>
</evidence>
<feature type="domain" description="XdhC- CoxI" evidence="1">
    <location>
        <begin position="15"/>
        <end position="75"/>
    </location>
</feature>
<dbReference type="InterPro" id="IPR003777">
    <property type="entry name" value="XdhC_CoxI"/>
</dbReference>
<dbReference type="Pfam" id="PF02625">
    <property type="entry name" value="XdhC_CoxI"/>
    <property type="match status" value="1"/>
</dbReference>
<sequence length="336" mass="36740">MKVWSLIAKHLEDAGCCAMVTMTEVLGSAPREAGTRMVIRPDGGFHGTIGGGTLEWHVQAEAQKLMRNQKALLSFSQHALGPELGQCCGGAVKLLIEVFTKEQLHEVKELAAQEGKGPFSILGHFTSDRVIREVTNETHQKLGFDVNGNLLESFSEKKRQVYLYGAGHIGRALMLNMAALPFDLIWIDSRHNALPSVTPGNVEKIYTPTPVKTLAKAPDGAFIVIMTHSHSLDLDLVNAALTAERFSYVGVIGSDTKKARFKSRLKSFGMERTNIEKLICPIGIDGIKSKHPAAIAASVTAELLIKDEEVSKLEADLDSDHMTDLNRVEKTAKFVQ</sequence>
<evidence type="ECO:0000313" key="4">
    <source>
        <dbReference type="Proteomes" id="UP000035444"/>
    </source>
</evidence>
<dbReference type="InterPro" id="IPR014308">
    <property type="entry name" value="Xanthine_DH_XdhC"/>
</dbReference>
<evidence type="ECO:0000259" key="1">
    <source>
        <dbReference type="Pfam" id="PF02625"/>
    </source>
</evidence>
<proteinExistence type="predicted"/>
<dbReference type="PANTHER" id="PTHR30388">
    <property type="entry name" value="ALDEHYDE OXIDOREDUCTASE MOLYBDENUM COFACTOR ASSEMBLY PROTEIN"/>
    <property type="match status" value="1"/>
</dbReference>
<accession>A0A0H2MA34</accession>
<dbReference type="STRING" id="1489064.WH96_18860"/>
<protein>
    <recommendedName>
        <fullName evidence="5">Xanthine dehydrogenase</fullName>
    </recommendedName>
</protein>
<keyword evidence="4" id="KW-1185">Reference proteome</keyword>
<evidence type="ECO:0000313" key="3">
    <source>
        <dbReference type="EMBL" id="KLN59203.1"/>
    </source>
</evidence>
<dbReference type="InterPro" id="IPR027051">
    <property type="entry name" value="XdhC_Rossmann_dom"/>
</dbReference>
<dbReference type="PANTHER" id="PTHR30388:SF6">
    <property type="entry name" value="XANTHINE DEHYDROGENASE SUBUNIT A-RELATED"/>
    <property type="match status" value="1"/>
</dbReference>
<comment type="caution">
    <text evidence="3">The sequence shown here is derived from an EMBL/GenBank/DDBJ whole genome shotgun (WGS) entry which is preliminary data.</text>
</comment>
<dbReference type="InterPro" id="IPR052698">
    <property type="entry name" value="MoCofactor_Util/Proc"/>
</dbReference>
<dbReference type="Pfam" id="PF13478">
    <property type="entry name" value="XdhC_C"/>
    <property type="match status" value="1"/>
</dbReference>
<dbReference type="PATRIC" id="fig|1489064.4.peg.782"/>
<dbReference type="OrthoDB" id="61481at2"/>
<dbReference type="Proteomes" id="UP000035444">
    <property type="component" value="Unassembled WGS sequence"/>
</dbReference>
<reference evidence="3 4" key="1">
    <citation type="submission" date="2015-03" db="EMBL/GenBank/DDBJ databases">
        <title>Genome Sequence of Kiloniella spongiae MEBiC09566, isolated from a marine sponge.</title>
        <authorList>
            <person name="Shao Z."/>
            <person name="Wang L."/>
            <person name="Li X."/>
        </authorList>
    </citation>
    <scope>NUCLEOTIDE SEQUENCE [LARGE SCALE GENOMIC DNA]</scope>
    <source>
        <strain evidence="3 4">MEBiC09566</strain>
    </source>
</reference>